<evidence type="ECO:0000256" key="7">
    <source>
        <dbReference type="ARBA" id="ARBA00023098"/>
    </source>
</evidence>
<dbReference type="GO" id="GO:0034626">
    <property type="term" value="P:fatty acid elongation, polyunsaturated fatty acid"/>
    <property type="evidence" value="ECO:0007669"/>
    <property type="project" value="TreeGrafter"/>
</dbReference>
<evidence type="ECO:0000256" key="10">
    <source>
        <dbReference type="RuleBase" id="RU361115"/>
    </source>
</evidence>
<keyword evidence="7 10" id="KW-0443">Lipid metabolism</keyword>
<dbReference type="Proteomes" id="UP000838878">
    <property type="component" value="Chromosome 7"/>
</dbReference>
<evidence type="ECO:0000313" key="11">
    <source>
        <dbReference type="EMBL" id="CAH0728023.1"/>
    </source>
</evidence>
<keyword evidence="2 10" id="KW-0444">Lipid biosynthesis</keyword>
<name>A0A8J9VQF5_9NEOP</name>
<organism evidence="11 12">
    <name type="scientific">Brenthis ino</name>
    <name type="common">lesser marbled fritillary</name>
    <dbReference type="NCBI Taxonomy" id="405034"/>
    <lineage>
        <taxon>Eukaryota</taxon>
        <taxon>Metazoa</taxon>
        <taxon>Ecdysozoa</taxon>
        <taxon>Arthropoda</taxon>
        <taxon>Hexapoda</taxon>
        <taxon>Insecta</taxon>
        <taxon>Pterygota</taxon>
        <taxon>Neoptera</taxon>
        <taxon>Endopterygota</taxon>
        <taxon>Lepidoptera</taxon>
        <taxon>Glossata</taxon>
        <taxon>Ditrysia</taxon>
        <taxon>Papilionoidea</taxon>
        <taxon>Nymphalidae</taxon>
        <taxon>Heliconiinae</taxon>
        <taxon>Argynnini</taxon>
        <taxon>Brenthis</taxon>
    </lineage>
</organism>
<keyword evidence="6 10" id="KW-1133">Transmembrane helix</keyword>
<keyword evidence="9 10" id="KW-0275">Fatty acid biosynthesis</keyword>
<dbReference type="GO" id="GO:0030148">
    <property type="term" value="P:sphingolipid biosynthetic process"/>
    <property type="evidence" value="ECO:0007669"/>
    <property type="project" value="TreeGrafter"/>
</dbReference>
<keyword evidence="4 10" id="KW-0812">Transmembrane</keyword>
<dbReference type="GO" id="GO:0019367">
    <property type="term" value="P:fatty acid elongation, saturated fatty acid"/>
    <property type="evidence" value="ECO:0007669"/>
    <property type="project" value="TreeGrafter"/>
</dbReference>
<dbReference type="GO" id="GO:0005789">
    <property type="term" value="C:endoplasmic reticulum membrane"/>
    <property type="evidence" value="ECO:0007669"/>
    <property type="project" value="TreeGrafter"/>
</dbReference>
<evidence type="ECO:0000256" key="1">
    <source>
        <dbReference type="ARBA" id="ARBA00004141"/>
    </source>
</evidence>
<evidence type="ECO:0000256" key="2">
    <source>
        <dbReference type="ARBA" id="ARBA00022516"/>
    </source>
</evidence>
<evidence type="ECO:0000256" key="6">
    <source>
        <dbReference type="ARBA" id="ARBA00022989"/>
    </source>
</evidence>
<evidence type="ECO:0000256" key="4">
    <source>
        <dbReference type="ARBA" id="ARBA00022692"/>
    </source>
</evidence>
<proteinExistence type="inferred from homology"/>
<evidence type="ECO:0000256" key="8">
    <source>
        <dbReference type="ARBA" id="ARBA00023136"/>
    </source>
</evidence>
<accession>A0A8J9VQF5</accession>
<keyword evidence="5 10" id="KW-0276">Fatty acid metabolism</keyword>
<evidence type="ECO:0000256" key="9">
    <source>
        <dbReference type="ARBA" id="ARBA00023160"/>
    </source>
</evidence>
<comment type="similarity">
    <text evidence="10">Belongs to the ELO family.</text>
</comment>
<evidence type="ECO:0000313" key="12">
    <source>
        <dbReference type="Proteomes" id="UP000838878"/>
    </source>
</evidence>
<dbReference type="GO" id="GO:0034625">
    <property type="term" value="P:fatty acid elongation, monounsaturated fatty acid"/>
    <property type="evidence" value="ECO:0007669"/>
    <property type="project" value="TreeGrafter"/>
</dbReference>
<keyword evidence="3 10" id="KW-0808">Transferase</keyword>
<comment type="subcellular location">
    <subcellularLocation>
        <location evidence="1">Membrane</location>
        <topology evidence="1">Multi-pass membrane protein</topology>
    </subcellularLocation>
</comment>
<keyword evidence="8 10" id="KW-0472">Membrane</keyword>
<dbReference type="GO" id="GO:0009922">
    <property type="term" value="F:fatty acid elongase activity"/>
    <property type="evidence" value="ECO:0007669"/>
    <property type="project" value="UniProtKB-EC"/>
</dbReference>
<reference evidence="11" key="1">
    <citation type="submission" date="2021-12" db="EMBL/GenBank/DDBJ databases">
        <authorList>
            <person name="Martin H S."/>
        </authorList>
    </citation>
    <scope>NUCLEOTIDE SEQUENCE</scope>
</reference>
<feature type="transmembrane region" description="Helical" evidence="10">
    <location>
        <begin position="51"/>
        <end position="68"/>
    </location>
</feature>
<keyword evidence="12" id="KW-1185">Reference proteome</keyword>
<protein>
    <recommendedName>
        <fullName evidence="10">Elongation of very long chain fatty acids protein</fullName>
        <ecNumber evidence="10">2.3.1.199</ecNumber>
    </recommendedName>
    <alternativeName>
        <fullName evidence="10">Very-long-chain 3-oxoacyl-CoA synthase</fullName>
    </alternativeName>
</protein>
<dbReference type="EMBL" id="OV170227">
    <property type="protein sequence ID" value="CAH0728023.1"/>
    <property type="molecule type" value="Genomic_DNA"/>
</dbReference>
<dbReference type="Pfam" id="PF01151">
    <property type="entry name" value="ELO"/>
    <property type="match status" value="1"/>
</dbReference>
<dbReference type="EC" id="2.3.1.199" evidence="10"/>
<dbReference type="PANTHER" id="PTHR11157">
    <property type="entry name" value="FATTY ACID ACYL TRANSFERASE-RELATED"/>
    <property type="match status" value="1"/>
</dbReference>
<dbReference type="InterPro" id="IPR002076">
    <property type="entry name" value="ELO_fam"/>
</dbReference>
<dbReference type="AlphaFoldDB" id="A0A8J9VQF5"/>
<gene>
    <name evidence="11" type="ORF">BINO364_LOCUS13288</name>
</gene>
<feature type="transmembrane region" description="Helical" evidence="10">
    <location>
        <begin position="74"/>
        <end position="93"/>
    </location>
</feature>
<dbReference type="OrthoDB" id="434092at2759"/>
<evidence type="ECO:0000256" key="3">
    <source>
        <dbReference type="ARBA" id="ARBA00022679"/>
    </source>
</evidence>
<dbReference type="GO" id="GO:0042761">
    <property type="term" value="P:very long-chain fatty acid biosynthetic process"/>
    <property type="evidence" value="ECO:0007669"/>
    <property type="project" value="TreeGrafter"/>
</dbReference>
<evidence type="ECO:0000256" key="5">
    <source>
        <dbReference type="ARBA" id="ARBA00022832"/>
    </source>
</evidence>
<comment type="caution">
    <text evidence="10">Lacks conserved residue(s) required for the propagation of feature annotation.</text>
</comment>
<feature type="non-terminal residue" evidence="11">
    <location>
        <position position="121"/>
    </location>
</feature>
<comment type="catalytic activity">
    <reaction evidence="10">
        <text>a very-long-chain acyl-CoA + malonyl-CoA + H(+) = a very-long-chain 3-oxoacyl-CoA + CO2 + CoA</text>
        <dbReference type="Rhea" id="RHEA:32727"/>
        <dbReference type="ChEBI" id="CHEBI:15378"/>
        <dbReference type="ChEBI" id="CHEBI:16526"/>
        <dbReference type="ChEBI" id="CHEBI:57287"/>
        <dbReference type="ChEBI" id="CHEBI:57384"/>
        <dbReference type="ChEBI" id="CHEBI:90725"/>
        <dbReference type="ChEBI" id="CHEBI:90736"/>
        <dbReference type="EC" id="2.3.1.199"/>
    </reaction>
</comment>
<dbReference type="PANTHER" id="PTHR11157:SF116">
    <property type="entry name" value="ELONGATION OF VERY LONG CHAIN FATTY ACIDS PROTEIN-RELATED"/>
    <property type="match status" value="1"/>
</dbReference>
<sequence>MRCKGLESDEDIATWVADGMWVGYMLKVSELLDTVFFVLRKSFRQISNLHLHHHILMVTAGWFGTTYYPGGQCVIIGLLNSIVHVIMYFYYLISGLGNRYKKYVWWKKYVTIIQLVRIILL</sequence>